<feature type="region of interest" description="Disordered" evidence="1">
    <location>
        <begin position="173"/>
        <end position="209"/>
    </location>
</feature>
<evidence type="ECO:0008006" key="4">
    <source>
        <dbReference type="Google" id="ProtNLM"/>
    </source>
</evidence>
<comment type="caution">
    <text evidence="2">The sequence shown here is derived from an EMBL/GenBank/DDBJ whole genome shotgun (WGS) entry which is preliminary data.</text>
</comment>
<dbReference type="Proteomes" id="UP001189429">
    <property type="component" value="Unassembled WGS sequence"/>
</dbReference>
<evidence type="ECO:0000256" key="1">
    <source>
        <dbReference type="SAM" id="MobiDB-lite"/>
    </source>
</evidence>
<reference evidence="2" key="1">
    <citation type="submission" date="2023-10" db="EMBL/GenBank/DDBJ databases">
        <authorList>
            <person name="Chen Y."/>
            <person name="Shah S."/>
            <person name="Dougan E. K."/>
            <person name="Thang M."/>
            <person name="Chan C."/>
        </authorList>
    </citation>
    <scope>NUCLEOTIDE SEQUENCE [LARGE SCALE GENOMIC DNA]</scope>
</reference>
<evidence type="ECO:0000313" key="2">
    <source>
        <dbReference type="EMBL" id="CAK0796253.1"/>
    </source>
</evidence>
<accession>A0ABN9PTD1</accession>
<protein>
    <recommendedName>
        <fullName evidence="4">EF-hand domain-containing protein</fullName>
    </recommendedName>
</protein>
<feature type="compositionally biased region" description="Basic and acidic residues" evidence="1">
    <location>
        <begin position="182"/>
        <end position="209"/>
    </location>
</feature>
<dbReference type="EMBL" id="CAUYUJ010001503">
    <property type="protein sequence ID" value="CAK0796253.1"/>
    <property type="molecule type" value="Genomic_DNA"/>
</dbReference>
<gene>
    <name evidence="2" type="ORF">PCOR1329_LOCUS5673</name>
</gene>
<organism evidence="2 3">
    <name type="scientific">Prorocentrum cordatum</name>
    <dbReference type="NCBI Taxonomy" id="2364126"/>
    <lineage>
        <taxon>Eukaryota</taxon>
        <taxon>Sar</taxon>
        <taxon>Alveolata</taxon>
        <taxon>Dinophyceae</taxon>
        <taxon>Prorocentrales</taxon>
        <taxon>Prorocentraceae</taxon>
        <taxon>Prorocentrum</taxon>
    </lineage>
</organism>
<proteinExistence type="predicted"/>
<keyword evidence="3" id="KW-1185">Reference proteome</keyword>
<feature type="region of interest" description="Disordered" evidence="1">
    <location>
        <begin position="128"/>
        <end position="156"/>
    </location>
</feature>
<sequence length="512" mass="57170">MAKPSVANGRLVRDLEMNVAEEAGSAIWVAAEAQTAARQRATQELGSMEANSMNVQTEVTQGVVAVIHGASHDAEDGVVTAQAEADSLRAAFEKSTAARASCESPLPCWLRVGMVEEGCEVREAQDTLTTHGAHHRGWQAMPVSSEGQHRTQRSQVERIRRVVCAVEPQVGHPLKQSISKSLDPDSRRHVGRDGKRKEREARKNEEEALKKRIKDEVEAKEAAQKARAKEIADRQQEEINKRQEHVAALKARKMLQRLHRPALPDNISKAEFEKLVDEVRNAIEDSSEEMGSLAENMREQCEKAVAEAETRVFRCDALAKERAKLADDADCKVSEAQRALQALSQQTTVEDPAEMLERVMHAEGAVEACSEALEAALKDLPSAMAELGPSERTILWEETGQEEKVNFRELNSRMTTHKLTLTKLRMSFKTEKERVTRRAQALANERKLKDKFKLYDRGGKGHMDKADVAIMAGAEFQCELSGEQLDNLFRTKGAEGLSNTDWQARRVDQRRQ</sequence>
<name>A0ABN9PTD1_9DINO</name>
<evidence type="ECO:0000313" key="3">
    <source>
        <dbReference type="Proteomes" id="UP001189429"/>
    </source>
</evidence>